<dbReference type="Gene3D" id="1.25.40.20">
    <property type="entry name" value="Ankyrin repeat-containing domain"/>
    <property type="match status" value="2"/>
</dbReference>
<evidence type="ECO:0000256" key="3">
    <source>
        <dbReference type="PROSITE-ProRule" id="PRU00023"/>
    </source>
</evidence>
<keyword evidence="2 3" id="KW-0040">ANK repeat</keyword>
<gene>
    <name evidence="4" type="ORF">THRCLA_03775</name>
</gene>
<dbReference type="PANTHER" id="PTHR24171">
    <property type="entry name" value="ANKYRIN REPEAT DOMAIN-CONTAINING PROTEIN 39-RELATED"/>
    <property type="match status" value="1"/>
</dbReference>
<protein>
    <submittedName>
        <fullName evidence="4">Uncharacterized protein</fullName>
    </submittedName>
</protein>
<dbReference type="EMBL" id="JNBS01000714">
    <property type="protein sequence ID" value="OQS03939.1"/>
    <property type="molecule type" value="Genomic_DNA"/>
</dbReference>
<evidence type="ECO:0000256" key="1">
    <source>
        <dbReference type="ARBA" id="ARBA00022737"/>
    </source>
</evidence>
<dbReference type="STRING" id="74557.A0A1W0A167"/>
<dbReference type="AlphaFoldDB" id="A0A1W0A167"/>
<organism evidence="4 5">
    <name type="scientific">Thraustotheca clavata</name>
    <dbReference type="NCBI Taxonomy" id="74557"/>
    <lineage>
        <taxon>Eukaryota</taxon>
        <taxon>Sar</taxon>
        <taxon>Stramenopiles</taxon>
        <taxon>Oomycota</taxon>
        <taxon>Saprolegniomycetes</taxon>
        <taxon>Saprolegniales</taxon>
        <taxon>Achlyaceae</taxon>
        <taxon>Thraustotheca</taxon>
    </lineage>
</organism>
<evidence type="ECO:0000256" key="2">
    <source>
        <dbReference type="ARBA" id="ARBA00023043"/>
    </source>
</evidence>
<feature type="repeat" description="ANK" evidence="3">
    <location>
        <begin position="42"/>
        <end position="74"/>
    </location>
</feature>
<sequence>MWEMCRELSDVDAILKKVWTSHKDIVSLLLSNGANSNQSDEYGWTPLHNTAEDGDENVVALLIAHKVDVDISTNKGETPLYIAADKGHLAVISQLLNANADSNIAAKNQLTPLMELKRAIKYQSSVFYELLDACNNVREGRISQ</sequence>
<comment type="caution">
    <text evidence="4">The sequence shown here is derived from an EMBL/GenBank/DDBJ whole genome shotgun (WGS) entry which is preliminary data.</text>
</comment>
<evidence type="ECO:0000313" key="4">
    <source>
        <dbReference type="EMBL" id="OQS03939.1"/>
    </source>
</evidence>
<dbReference type="InterPro" id="IPR036770">
    <property type="entry name" value="Ankyrin_rpt-contain_sf"/>
</dbReference>
<dbReference type="OrthoDB" id="194358at2759"/>
<dbReference type="Pfam" id="PF12796">
    <property type="entry name" value="Ank_2"/>
    <property type="match status" value="1"/>
</dbReference>
<keyword evidence="1" id="KW-0677">Repeat</keyword>
<evidence type="ECO:0000313" key="5">
    <source>
        <dbReference type="Proteomes" id="UP000243217"/>
    </source>
</evidence>
<dbReference type="PROSITE" id="PS50088">
    <property type="entry name" value="ANK_REPEAT"/>
    <property type="match status" value="2"/>
</dbReference>
<name>A0A1W0A167_9STRA</name>
<dbReference type="SMART" id="SM00248">
    <property type="entry name" value="ANK"/>
    <property type="match status" value="3"/>
</dbReference>
<keyword evidence="5" id="KW-1185">Reference proteome</keyword>
<dbReference type="PANTHER" id="PTHR24171:SF10">
    <property type="entry name" value="ANKYRIN REPEAT DOMAIN-CONTAINING PROTEIN 29-LIKE"/>
    <property type="match status" value="1"/>
</dbReference>
<proteinExistence type="predicted"/>
<reference evidence="4 5" key="1">
    <citation type="journal article" date="2014" name="Genome Biol. Evol.">
        <title>The secreted proteins of Achlya hypogyna and Thraustotheca clavata identify the ancestral oomycete secretome and reveal gene acquisitions by horizontal gene transfer.</title>
        <authorList>
            <person name="Misner I."/>
            <person name="Blouin N."/>
            <person name="Leonard G."/>
            <person name="Richards T.A."/>
            <person name="Lane C.E."/>
        </authorList>
    </citation>
    <scope>NUCLEOTIDE SEQUENCE [LARGE SCALE GENOMIC DNA]</scope>
    <source>
        <strain evidence="4 5">ATCC 34112</strain>
    </source>
</reference>
<feature type="repeat" description="ANK" evidence="3">
    <location>
        <begin position="75"/>
        <end position="107"/>
    </location>
</feature>
<dbReference type="Proteomes" id="UP000243217">
    <property type="component" value="Unassembled WGS sequence"/>
</dbReference>
<dbReference type="InterPro" id="IPR002110">
    <property type="entry name" value="Ankyrin_rpt"/>
</dbReference>
<dbReference type="SUPFAM" id="SSF48403">
    <property type="entry name" value="Ankyrin repeat"/>
    <property type="match status" value="1"/>
</dbReference>
<accession>A0A1W0A167</accession>
<dbReference type="PROSITE" id="PS50297">
    <property type="entry name" value="ANK_REP_REGION"/>
    <property type="match status" value="2"/>
</dbReference>